<feature type="domain" description="Pyrroline-5-carboxylate reductase catalytic N-terminal" evidence="2">
    <location>
        <begin position="2"/>
        <end position="103"/>
    </location>
</feature>
<dbReference type="GO" id="GO:0015677">
    <property type="term" value="P:copper ion import"/>
    <property type="evidence" value="ECO:0007669"/>
    <property type="project" value="TreeGrafter"/>
</dbReference>
<dbReference type="InterPro" id="IPR028939">
    <property type="entry name" value="P5C_Rdtase_cat_N"/>
</dbReference>
<accession>A0A1Y3GCC2</accession>
<dbReference type="EMBL" id="MRZU01000003">
    <property type="protein sequence ID" value="OUJ19101.1"/>
    <property type="molecule type" value="Genomic_DNA"/>
</dbReference>
<dbReference type="PANTHER" id="PTHR14239">
    <property type="entry name" value="DUDULIN-RELATED"/>
    <property type="match status" value="1"/>
</dbReference>
<reference evidence="3 4" key="1">
    <citation type="submission" date="2016-12" db="EMBL/GenBank/DDBJ databases">
        <title>Discovery of methanogenic haloarchaea.</title>
        <authorList>
            <person name="Sorokin D.Y."/>
            <person name="Makarova K.S."/>
            <person name="Abbas B."/>
            <person name="Ferrer M."/>
            <person name="Golyshin P.N."/>
        </authorList>
    </citation>
    <scope>NUCLEOTIDE SEQUENCE [LARGE SCALE GENOMIC DNA]</scope>
    <source>
        <strain evidence="3">AMET1</strain>
    </source>
</reference>
<dbReference type="GO" id="GO:0050661">
    <property type="term" value="F:NADP binding"/>
    <property type="evidence" value="ECO:0007669"/>
    <property type="project" value="InterPro"/>
</dbReference>
<keyword evidence="4" id="KW-1185">Reference proteome</keyword>
<dbReference type="GO" id="GO:0005886">
    <property type="term" value="C:plasma membrane"/>
    <property type="evidence" value="ECO:0007669"/>
    <property type="project" value="TreeGrafter"/>
</dbReference>
<dbReference type="InterPro" id="IPR010185">
    <property type="entry name" value="NpdG"/>
</dbReference>
<dbReference type="GO" id="GO:0016651">
    <property type="term" value="F:oxidoreductase activity, acting on NAD(P)H"/>
    <property type="evidence" value="ECO:0007669"/>
    <property type="project" value="InterPro"/>
</dbReference>
<dbReference type="OrthoDB" id="8635at2157"/>
<evidence type="ECO:0000259" key="2">
    <source>
        <dbReference type="Pfam" id="PF03807"/>
    </source>
</evidence>
<dbReference type="NCBIfam" id="TIGR01915">
    <property type="entry name" value="npdG"/>
    <property type="match status" value="1"/>
</dbReference>
<gene>
    <name evidence="3" type="ORF">AMET1_0753</name>
</gene>
<dbReference type="GO" id="GO:0006740">
    <property type="term" value="P:NADPH regeneration"/>
    <property type="evidence" value="ECO:0007669"/>
    <property type="project" value="InterPro"/>
</dbReference>
<keyword evidence="1" id="KW-0560">Oxidoreductase</keyword>
<dbReference type="AlphaFoldDB" id="A0A1Y3GCC2"/>
<sequence length="218" mass="23677">MKIGFVGGTGHIGKGLALRWGKGSNHEIFIGSRNESRGREAAEEYSRLLDEAGYEHEISGGDNRFAVENSDVVLVCIPYKSVFETMESLSSVFDDQVLISPVVPMFKSEGQFGCDDCCAALDIDNATPEGVRVVSAFHTVPAKPLYEFDNPLECDVIVCGENDAKMVVFDLIDDIDGMRGLDGGDLSVSRLTEAVTPLLLNVSINNDISHPMIKFISP</sequence>
<dbReference type="GO" id="GO:0070967">
    <property type="term" value="F:coenzyme F420 binding"/>
    <property type="evidence" value="ECO:0007669"/>
    <property type="project" value="InterPro"/>
</dbReference>
<dbReference type="SUPFAM" id="SSF51735">
    <property type="entry name" value="NAD(P)-binding Rossmann-fold domains"/>
    <property type="match status" value="1"/>
</dbReference>
<dbReference type="Pfam" id="PF03807">
    <property type="entry name" value="F420_oxidored"/>
    <property type="match status" value="1"/>
</dbReference>
<dbReference type="RefSeq" id="WP_086637141.1">
    <property type="nucleotide sequence ID" value="NZ_MRZU01000003.1"/>
</dbReference>
<organism evidence="3 4">
    <name type="scientific">Methanonatronarchaeum thermophilum</name>
    <dbReference type="NCBI Taxonomy" id="1927129"/>
    <lineage>
        <taxon>Archaea</taxon>
        <taxon>Methanobacteriati</taxon>
        <taxon>Methanobacteriota</taxon>
        <taxon>Methanonatronarchaeia</taxon>
        <taxon>Methanonatronarchaeales</taxon>
        <taxon>Methanonatronarchaeaceae</taxon>
        <taxon>Methanonatronarchaeum</taxon>
    </lineage>
</organism>
<dbReference type="Proteomes" id="UP000195137">
    <property type="component" value="Unassembled WGS sequence"/>
</dbReference>
<evidence type="ECO:0000313" key="4">
    <source>
        <dbReference type="Proteomes" id="UP000195137"/>
    </source>
</evidence>
<name>A0A1Y3GCC2_9EURY</name>
<evidence type="ECO:0000256" key="1">
    <source>
        <dbReference type="ARBA" id="ARBA00023002"/>
    </source>
</evidence>
<proteinExistence type="predicted"/>
<protein>
    <submittedName>
        <fullName evidence="3">Putative dinucleotide-binding enzyme</fullName>
    </submittedName>
</protein>
<dbReference type="GO" id="GO:0008823">
    <property type="term" value="F:cupric reductase (NADH) activity"/>
    <property type="evidence" value="ECO:0007669"/>
    <property type="project" value="TreeGrafter"/>
</dbReference>
<dbReference type="InterPro" id="IPR036291">
    <property type="entry name" value="NAD(P)-bd_dom_sf"/>
</dbReference>
<dbReference type="GO" id="GO:0052851">
    <property type="term" value="F:ferric-chelate reductase (NADPH) activity"/>
    <property type="evidence" value="ECO:0007669"/>
    <property type="project" value="TreeGrafter"/>
</dbReference>
<dbReference type="PANTHER" id="PTHR14239:SF0">
    <property type="entry name" value="F420-DEPENDENT NADP REDUCTASE"/>
    <property type="match status" value="1"/>
</dbReference>
<comment type="caution">
    <text evidence="3">The sequence shown here is derived from an EMBL/GenBank/DDBJ whole genome shotgun (WGS) entry which is preliminary data.</text>
</comment>
<evidence type="ECO:0000313" key="3">
    <source>
        <dbReference type="EMBL" id="OUJ19101.1"/>
    </source>
</evidence>
<dbReference type="InterPro" id="IPR051267">
    <property type="entry name" value="STEAP_metalloreductase"/>
</dbReference>
<dbReference type="Gene3D" id="3.40.50.720">
    <property type="entry name" value="NAD(P)-binding Rossmann-like Domain"/>
    <property type="match status" value="1"/>
</dbReference>